<accession>A0A091AY33</accession>
<dbReference type="eggNOG" id="COG2959">
    <property type="taxonomic scope" value="Bacteria"/>
</dbReference>
<sequence length="344" mass="36759">MSDPLSEDSAVSAPRRMRGTIWLLIAIALVVALGLGWRAWSQRGPAATPGDAAVDLSPEALDARLLQAEAAVTSMRRANESITQRLTDTSARTGLLRDEVLGVSQRAALIEDSVRELSNTRSEGVAALRMDEAELLLTMAQERLVLANDLPGAIRATELADGVLAALRDPALLNLRQTLAQELSALRAMPKNPQAIAAGELDALEAVLPQISAAGPAARQAGSQAQAAQGSGLARLLDALVQIRPSGEQDLLSPADRSAGEAALSLEIALARTALDRRDQAAFRLSLKRMDSWLRRLYADGPLLRERRERLKKLAALPLATQLPVAGTTLEQLRALQRSRQSAP</sequence>
<feature type="transmembrane region" description="Helical" evidence="1">
    <location>
        <begin position="21"/>
        <end position="40"/>
    </location>
</feature>
<dbReference type="EMBL" id="AVCI01000003">
    <property type="protein sequence ID" value="KFN44197.1"/>
    <property type="molecule type" value="Genomic_DNA"/>
</dbReference>
<evidence type="ECO:0008006" key="4">
    <source>
        <dbReference type="Google" id="ProtNLM"/>
    </source>
</evidence>
<proteinExistence type="predicted"/>
<dbReference type="PATRIC" id="fig|1121015.4.peg.932"/>
<organism evidence="2 3">
    <name type="scientific">Arenimonas oryziterrae DSM 21050 = YC6267</name>
    <dbReference type="NCBI Taxonomy" id="1121015"/>
    <lineage>
        <taxon>Bacteria</taxon>
        <taxon>Pseudomonadati</taxon>
        <taxon>Pseudomonadota</taxon>
        <taxon>Gammaproteobacteria</taxon>
        <taxon>Lysobacterales</taxon>
        <taxon>Lysobacteraceae</taxon>
        <taxon>Arenimonas</taxon>
    </lineage>
</organism>
<dbReference type="InterPro" id="IPR007470">
    <property type="entry name" value="HemX"/>
</dbReference>
<reference evidence="2 3" key="1">
    <citation type="submission" date="2013-09" db="EMBL/GenBank/DDBJ databases">
        <title>Genome sequencing of Arenimonas oryziterrae.</title>
        <authorList>
            <person name="Chen F."/>
            <person name="Wang G."/>
        </authorList>
    </citation>
    <scope>NUCLEOTIDE SEQUENCE [LARGE SCALE GENOMIC DNA]</scope>
    <source>
        <strain evidence="2 3">YC6267</strain>
    </source>
</reference>
<evidence type="ECO:0000256" key="1">
    <source>
        <dbReference type="SAM" id="Phobius"/>
    </source>
</evidence>
<gene>
    <name evidence="2" type="ORF">N789_07205</name>
</gene>
<keyword evidence="1" id="KW-0472">Membrane</keyword>
<keyword evidence="3" id="KW-1185">Reference proteome</keyword>
<dbReference type="PANTHER" id="PTHR38043">
    <property type="entry name" value="PROTEIN HEMX"/>
    <property type="match status" value="1"/>
</dbReference>
<dbReference type="STRING" id="1121015.GCA_000420545_01892"/>
<comment type="caution">
    <text evidence="2">The sequence shown here is derived from an EMBL/GenBank/DDBJ whole genome shotgun (WGS) entry which is preliminary data.</text>
</comment>
<protein>
    <recommendedName>
        <fullName evidence="4">Uroporphyrin-3 C-methyltransferase</fullName>
    </recommendedName>
</protein>
<evidence type="ECO:0000313" key="3">
    <source>
        <dbReference type="Proteomes" id="UP000029385"/>
    </source>
</evidence>
<keyword evidence="1" id="KW-0812">Transmembrane</keyword>
<name>A0A091AY33_9GAMM</name>
<dbReference type="PANTHER" id="PTHR38043:SF1">
    <property type="entry name" value="PROTEIN HEMX"/>
    <property type="match status" value="1"/>
</dbReference>
<dbReference type="AlphaFoldDB" id="A0A091AY33"/>
<dbReference type="Proteomes" id="UP000029385">
    <property type="component" value="Unassembled WGS sequence"/>
</dbReference>
<dbReference type="Pfam" id="PF04375">
    <property type="entry name" value="HemX"/>
    <property type="match status" value="1"/>
</dbReference>
<keyword evidence="1" id="KW-1133">Transmembrane helix</keyword>
<evidence type="ECO:0000313" key="2">
    <source>
        <dbReference type="EMBL" id="KFN44197.1"/>
    </source>
</evidence>